<feature type="signal peptide" evidence="5">
    <location>
        <begin position="1"/>
        <end position="22"/>
    </location>
</feature>
<feature type="coiled-coil region" evidence="4">
    <location>
        <begin position="684"/>
        <end position="711"/>
    </location>
</feature>
<sequence>MIGKAVVRFSLTLIVTAMGVSAAIKCHVWREILPCECQVSAPQTRSTSVTCENMLSFTQVVDILRGRFHSNEKINLRLERSNLQDLQYREFREINVTIESIKLNHDYLGYLDENTFNGMSRVTYVSFADTPIDAIPGHLWKYMPNIQTADLGRTKIKEIMYNDFQDLHDIRTLVLSGNQISRIDRSSIPYQIQRLHLGRNRIYHLNGTLTGLRNLSWLFLNANEFVDLQGQLPYEAPHLRMIHASHNRLVRVPQELSNYPRLETVFLNNNEFTTLDGAVSGCKALERIDLESNQIHTITATDFLECEVLDTLELAHNQITTLNNSLIPLKSLETLNMQYNLLTEFSFNEIIGLERLRRIDLSFNQISNLVGPASNLVEPNIRLTELKLDHNALETLNAALSGLSELLRLDLSFNKLRRISPDDLINLDQLRLLDISHNQLKTLEEMSKTYLPRLSELKATHNQLTILEHDFHGLPVLCDADLSSNHIVALGRELVTKTRCKIEHGVHDGTYDTLKILLTDNPILCDAALPEITSEMETNHTKVIGVSYHCPPLNEQPITSRPNGYLGYVVPIQTTPSVPVLRPVYGNSAYDSSPDRLETPNQIQPNLHLAQAPRVTEQYQNYNNPDNSEGRDAAVIQQTVNDEPIAVTVLKSEPVSNQSQENLPPKLNTTTPVVIDPVVQGQVINKLASEIEELKTRIEEISVQNERLFNKTILEHSNLTVKVP</sequence>
<dbReference type="PANTHER" id="PTHR24369">
    <property type="entry name" value="ANTIGEN BSP, PUTATIVE-RELATED"/>
    <property type="match status" value="1"/>
</dbReference>
<name>A0A9P0DHZ4_9CUCU</name>
<dbReference type="PROSITE" id="PS51450">
    <property type="entry name" value="LRR"/>
    <property type="match status" value="1"/>
</dbReference>
<reference evidence="6" key="1">
    <citation type="submission" date="2022-01" db="EMBL/GenBank/DDBJ databases">
        <authorList>
            <person name="King R."/>
        </authorList>
    </citation>
    <scope>NUCLEOTIDE SEQUENCE</scope>
</reference>
<keyword evidence="7" id="KW-1185">Reference proteome</keyword>
<evidence type="ECO:0000256" key="4">
    <source>
        <dbReference type="SAM" id="Coils"/>
    </source>
</evidence>
<keyword evidence="2 5" id="KW-0732">Signal</keyword>
<feature type="chain" id="PRO_5040129020" evidence="5">
    <location>
        <begin position="23"/>
        <end position="724"/>
    </location>
</feature>
<proteinExistence type="predicted"/>
<organism evidence="6 7">
    <name type="scientific">Ceutorhynchus assimilis</name>
    <name type="common">cabbage seed weevil</name>
    <dbReference type="NCBI Taxonomy" id="467358"/>
    <lineage>
        <taxon>Eukaryota</taxon>
        <taxon>Metazoa</taxon>
        <taxon>Ecdysozoa</taxon>
        <taxon>Arthropoda</taxon>
        <taxon>Hexapoda</taxon>
        <taxon>Insecta</taxon>
        <taxon>Pterygota</taxon>
        <taxon>Neoptera</taxon>
        <taxon>Endopterygota</taxon>
        <taxon>Coleoptera</taxon>
        <taxon>Polyphaga</taxon>
        <taxon>Cucujiformia</taxon>
        <taxon>Curculionidae</taxon>
        <taxon>Ceutorhynchinae</taxon>
        <taxon>Ceutorhynchus</taxon>
    </lineage>
</organism>
<dbReference type="OrthoDB" id="442066at2759"/>
<evidence type="ECO:0000313" key="7">
    <source>
        <dbReference type="Proteomes" id="UP001152799"/>
    </source>
</evidence>
<dbReference type="SMART" id="SM00364">
    <property type="entry name" value="LRR_BAC"/>
    <property type="match status" value="4"/>
</dbReference>
<dbReference type="Gene3D" id="3.80.10.10">
    <property type="entry name" value="Ribonuclease Inhibitor"/>
    <property type="match status" value="4"/>
</dbReference>
<keyword evidence="4" id="KW-0175">Coiled coil</keyword>
<dbReference type="AlphaFoldDB" id="A0A9P0DHZ4"/>
<dbReference type="PANTHER" id="PTHR24369:SF210">
    <property type="entry name" value="CHAOPTIN-RELATED"/>
    <property type="match status" value="1"/>
</dbReference>
<accession>A0A9P0DHZ4</accession>
<dbReference type="Proteomes" id="UP001152799">
    <property type="component" value="Chromosome 4"/>
</dbReference>
<dbReference type="InterPro" id="IPR050541">
    <property type="entry name" value="LRR_TM_domain-containing"/>
</dbReference>
<dbReference type="SUPFAM" id="SSF52058">
    <property type="entry name" value="L domain-like"/>
    <property type="match status" value="2"/>
</dbReference>
<protein>
    <submittedName>
        <fullName evidence="6">Uncharacterized protein</fullName>
    </submittedName>
</protein>
<evidence type="ECO:0000313" key="6">
    <source>
        <dbReference type="EMBL" id="CAH1129995.1"/>
    </source>
</evidence>
<dbReference type="InterPro" id="IPR032675">
    <property type="entry name" value="LRR_dom_sf"/>
</dbReference>
<evidence type="ECO:0000256" key="3">
    <source>
        <dbReference type="ARBA" id="ARBA00022737"/>
    </source>
</evidence>
<dbReference type="InterPro" id="IPR003591">
    <property type="entry name" value="Leu-rich_rpt_typical-subtyp"/>
</dbReference>
<evidence type="ECO:0000256" key="5">
    <source>
        <dbReference type="SAM" id="SignalP"/>
    </source>
</evidence>
<dbReference type="Pfam" id="PF13855">
    <property type="entry name" value="LRR_8"/>
    <property type="match status" value="3"/>
</dbReference>
<dbReference type="EMBL" id="OU892280">
    <property type="protein sequence ID" value="CAH1129995.1"/>
    <property type="molecule type" value="Genomic_DNA"/>
</dbReference>
<dbReference type="InterPro" id="IPR001611">
    <property type="entry name" value="Leu-rich_rpt"/>
</dbReference>
<gene>
    <name evidence="6" type="ORF">CEUTPL_LOCUS8643</name>
</gene>
<dbReference type="SMART" id="SM00365">
    <property type="entry name" value="LRR_SD22"/>
    <property type="match status" value="4"/>
</dbReference>
<evidence type="ECO:0000256" key="2">
    <source>
        <dbReference type="ARBA" id="ARBA00022729"/>
    </source>
</evidence>
<keyword evidence="3" id="KW-0677">Repeat</keyword>
<keyword evidence="1" id="KW-0433">Leucine-rich repeat</keyword>
<evidence type="ECO:0000256" key="1">
    <source>
        <dbReference type="ARBA" id="ARBA00022614"/>
    </source>
</evidence>
<dbReference type="GO" id="GO:0005886">
    <property type="term" value="C:plasma membrane"/>
    <property type="evidence" value="ECO:0007669"/>
    <property type="project" value="TreeGrafter"/>
</dbReference>
<dbReference type="SMART" id="SM00369">
    <property type="entry name" value="LRR_TYP"/>
    <property type="match status" value="11"/>
</dbReference>